<evidence type="ECO:0000256" key="5">
    <source>
        <dbReference type="ARBA" id="ARBA00022692"/>
    </source>
</evidence>
<dbReference type="RefSeq" id="WP_106685313.1">
    <property type="nucleotide sequence ID" value="NZ_CP027667.1"/>
</dbReference>
<keyword evidence="3" id="KW-0328">Glycosyltransferase</keyword>
<evidence type="ECO:0000256" key="4">
    <source>
        <dbReference type="ARBA" id="ARBA00022679"/>
    </source>
</evidence>
<evidence type="ECO:0000259" key="9">
    <source>
        <dbReference type="Pfam" id="PF13231"/>
    </source>
</evidence>
<keyword evidence="6 8" id="KW-1133">Transmembrane helix</keyword>
<dbReference type="AlphaFoldDB" id="A0A2R3QGN2"/>
<evidence type="ECO:0000256" key="7">
    <source>
        <dbReference type="ARBA" id="ARBA00023136"/>
    </source>
</evidence>
<gene>
    <name evidence="10" type="ORF">C6568_02695</name>
</gene>
<dbReference type="InterPro" id="IPR050297">
    <property type="entry name" value="LipidA_mod_glycosyltrf_83"/>
</dbReference>
<feature type="transmembrane region" description="Helical" evidence="8">
    <location>
        <begin position="334"/>
        <end position="352"/>
    </location>
</feature>
<evidence type="ECO:0000256" key="6">
    <source>
        <dbReference type="ARBA" id="ARBA00022989"/>
    </source>
</evidence>
<keyword evidence="4 10" id="KW-0808">Transferase</keyword>
<comment type="subcellular location">
    <subcellularLocation>
        <location evidence="1">Cell membrane</location>
        <topology evidence="1">Multi-pass membrane protein</topology>
    </subcellularLocation>
</comment>
<dbReference type="Proteomes" id="UP000237925">
    <property type="component" value="Chromosome"/>
</dbReference>
<keyword evidence="2" id="KW-1003">Cell membrane</keyword>
<dbReference type="GO" id="GO:0016763">
    <property type="term" value="F:pentosyltransferase activity"/>
    <property type="evidence" value="ECO:0007669"/>
    <property type="project" value="TreeGrafter"/>
</dbReference>
<dbReference type="GO" id="GO:0005886">
    <property type="term" value="C:plasma membrane"/>
    <property type="evidence" value="ECO:0007669"/>
    <property type="project" value="UniProtKB-SubCell"/>
</dbReference>
<feature type="transmembrane region" description="Helical" evidence="8">
    <location>
        <begin position="253"/>
        <end position="280"/>
    </location>
</feature>
<dbReference type="PANTHER" id="PTHR33908">
    <property type="entry name" value="MANNOSYLTRANSFERASE YKCB-RELATED"/>
    <property type="match status" value="1"/>
</dbReference>
<sequence length="522" mass="57051">MPGDRGGLAPASNGGALAAQARRLPWRAALLAASLYALVWSVLPPLLSSSLPFDVVESLSWGREWQWGYYKHPPLAPWVLHLFYRAFGDVGPFLLSQGCIAATLWLVWLTGRRLMDGQRAFIGTALTMGVAFYTRPALEFNHNIAQMPLWAALAWALLAALQSGRLRHWLLLGLLAGLGMLTKYSIAIVLGCLGLYLLTSPARRALRSAGPWLALLVALLVLAPHLVWLRQTDWLPMAYAGERSAAASRHPHLAALGFLATQALNHLPLAVIVLIAALLARRRVMTGGARAPALRLHSHWPGYLWTIALAPGLLVTALGLLLGLRIRDMWGVPMWAFSGLLVAAWLPGRWLAAMRPALLRGVVLWMVLATLLSMAWLGWGAQWRQRPSRTDWPQAALAAQAQSEWAALSHCPLRVVAGNYWVAGLVAVRGEGWPSVLITGDARYSPWITRQRLAQEGALWLREPNEAAVPPAPLDSARNTAGMAMRSGVWRLAWPHDPQGPPLMLHWTAYVPAACARAPASQ</sequence>
<feature type="transmembrane region" description="Helical" evidence="8">
    <location>
        <begin position="209"/>
        <end position="229"/>
    </location>
</feature>
<accession>A0A2R3QGN2</accession>
<feature type="transmembrane region" description="Helical" evidence="8">
    <location>
        <begin position="300"/>
        <end position="322"/>
    </location>
</feature>
<evidence type="ECO:0000313" key="11">
    <source>
        <dbReference type="Proteomes" id="UP000237925"/>
    </source>
</evidence>
<proteinExistence type="predicted"/>
<dbReference type="OrthoDB" id="8933800at2"/>
<evidence type="ECO:0000256" key="1">
    <source>
        <dbReference type="ARBA" id="ARBA00004651"/>
    </source>
</evidence>
<dbReference type="KEGG" id="mela:C6568_02695"/>
<evidence type="ECO:0000256" key="8">
    <source>
        <dbReference type="SAM" id="Phobius"/>
    </source>
</evidence>
<evidence type="ECO:0000256" key="3">
    <source>
        <dbReference type="ARBA" id="ARBA00022676"/>
    </source>
</evidence>
<dbReference type="PANTHER" id="PTHR33908:SF9">
    <property type="entry name" value="BLL5595 PROTEIN"/>
    <property type="match status" value="1"/>
</dbReference>
<feature type="transmembrane region" description="Helical" evidence="8">
    <location>
        <begin position="144"/>
        <end position="162"/>
    </location>
</feature>
<dbReference type="EMBL" id="CP027667">
    <property type="protein sequence ID" value="AVO50920.1"/>
    <property type="molecule type" value="Genomic_DNA"/>
</dbReference>
<feature type="transmembrane region" description="Helical" evidence="8">
    <location>
        <begin position="358"/>
        <end position="379"/>
    </location>
</feature>
<organism evidence="10 11">
    <name type="scientific">Melaminivora suipulveris</name>
    <dbReference type="NCBI Taxonomy" id="2109913"/>
    <lineage>
        <taxon>Bacteria</taxon>
        <taxon>Pseudomonadati</taxon>
        <taxon>Pseudomonadota</taxon>
        <taxon>Betaproteobacteria</taxon>
        <taxon>Burkholderiales</taxon>
        <taxon>Comamonadaceae</taxon>
        <taxon>Melaminivora</taxon>
    </lineage>
</organism>
<feature type="domain" description="Glycosyltransferase RgtA/B/C/D-like" evidence="9">
    <location>
        <begin position="71"/>
        <end position="228"/>
    </location>
</feature>
<reference evidence="10 11" key="1">
    <citation type="submission" date="2018-03" db="EMBL/GenBank/DDBJ databases">
        <title>Genome sequencing of Melaminivora sp.</title>
        <authorList>
            <person name="Kim S.-J."/>
            <person name="Heo J."/>
            <person name="Ahn J.-H."/>
            <person name="Kwon S.-W."/>
        </authorList>
    </citation>
    <scope>NUCLEOTIDE SEQUENCE [LARGE SCALE GENOMIC DNA]</scope>
    <source>
        <strain evidence="10 11">SC2-9</strain>
    </source>
</reference>
<feature type="transmembrane region" description="Helical" evidence="8">
    <location>
        <begin position="90"/>
        <end position="108"/>
    </location>
</feature>
<dbReference type="Pfam" id="PF13231">
    <property type="entry name" value="PMT_2"/>
    <property type="match status" value="1"/>
</dbReference>
<dbReference type="InterPro" id="IPR038731">
    <property type="entry name" value="RgtA/B/C-like"/>
</dbReference>
<keyword evidence="5 8" id="KW-0812">Transmembrane</keyword>
<feature type="transmembrane region" description="Helical" evidence="8">
    <location>
        <begin position="24"/>
        <end position="43"/>
    </location>
</feature>
<protein>
    <submittedName>
        <fullName evidence="10">4-amino-4-deoxy-L-arabinose transferase</fullName>
    </submittedName>
</protein>
<name>A0A2R3QGN2_9BURK</name>
<keyword evidence="7 8" id="KW-0472">Membrane</keyword>
<evidence type="ECO:0000256" key="2">
    <source>
        <dbReference type="ARBA" id="ARBA00022475"/>
    </source>
</evidence>
<dbReference type="GO" id="GO:0009103">
    <property type="term" value="P:lipopolysaccharide biosynthetic process"/>
    <property type="evidence" value="ECO:0007669"/>
    <property type="project" value="UniProtKB-ARBA"/>
</dbReference>
<keyword evidence="11" id="KW-1185">Reference proteome</keyword>
<evidence type="ECO:0000313" key="10">
    <source>
        <dbReference type="EMBL" id="AVO50920.1"/>
    </source>
</evidence>
<feature type="transmembrane region" description="Helical" evidence="8">
    <location>
        <begin position="169"/>
        <end position="197"/>
    </location>
</feature>